<name>A0A9P0PAZ1_ACAOB</name>
<keyword evidence="7 9" id="KW-0472">Membrane</keyword>
<evidence type="ECO:0000259" key="10">
    <source>
        <dbReference type="PROSITE" id="PS50850"/>
    </source>
</evidence>
<feature type="transmembrane region" description="Helical" evidence="9">
    <location>
        <begin position="61"/>
        <end position="80"/>
    </location>
</feature>
<keyword evidence="2" id="KW-0813">Transport</keyword>
<dbReference type="Gene3D" id="1.20.1250.20">
    <property type="entry name" value="MFS general substrate transporter like domains"/>
    <property type="match status" value="1"/>
</dbReference>
<evidence type="ECO:0000313" key="11">
    <source>
        <dbReference type="EMBL" id="CAH1974781.1"/>
    </source>
</evidence>
<accession>A0A9P0PAZ1</accession>
<evidence type="ECO:0000256" key="5">
    <source>
        <dbReference type="ARBA" id="ARBA00022692"/>
    </source>
</evidence>
<reference evidence="11" key="1">
    <citation type="submission" date="2022-03" db="EMBL/GenBank/DDBJ databases">
        <authorList>
            <person name="Sayadi A."/>
        </authorList>
    </citation>
    <scope>NUCLEOTIDE SEQUENCE</scope>
</reference>
<dbReference type="PANTHER" id="PTHR48021:SF46">
    <property type="entry name" value="MAJOR FACILITATOR SUPERFAMILY (MFS) PROFILE DOMAIN-CONTAINING PROTEIN"/>
    <property type="match status" value="1"/>
</dbReference>
<dbReference type="PROSITE" id="PS00216">
    <property type="entry name" value="SUGAR_TRANSPORT_1"/>
    <property type="match status" value="2"/>
</dbReference>
<comment type="caution">
    <text evidence="11">The sequence shown here is derived from an EMBL/GenBank/DDBJ whole genome shotgun (WGS) entry which is preliminary data.</text>
</comment>
<protein>
    <recommendedName>
        <fullName evidence="10">Major facilitator superfamily (MFS) profile domain-containing protein</fullName>
    </recommendedName>
</protein>
<dbReference type="PROSITE" id="PS50850">
    <property type="entry name" value="MFS"/>
    <property type="match status" value="1"/>
</dbReference>
<evidence type="ECO:0000256" key="9">
    <source>
        <dbReference type="SAM" id="Phobius"/>
    </source>
</evidence>
<gene>
    <name evidence="11" type="ORF">ACAOBT_LOCUS11285</name>
</gene>
<keyword evidence="12" id="KW-1185">Reference proteome</keyword>
<feature type="transmembrane region" description="Helical" evidence="9">
    <location>
        <begin position="113"/>
        <end position="133"/>
    </location>
</feature>
<evidence type="ECO:0000256" key="7">
    <source>
        <dbReference type="ARBA" id="ARBA00023136"/>
    </source>
</evidence>
<dbReference type="InterPro" id="IPR005828">
    <property type="entry name" value="MFS_sugar_transport-like"/>
</dbReference>
<evidence type="ECO:0000256" key="6">
    <source>
        <dbReference type="ARBA" id="ARBA00022989"/>
    </source>
</evidence>
<feature type="transmembrane region" description="Helical" evidence="9">
    <location>
        <begin position="89"/>
        <end position="107"/>
    </location>
</feature>
<feature type="transmembrane region" description="Helical" evidence="9">
    <location>
        <begin position="170"/>
        <end position="191"/>
    </location>
</feature>
<feature type="transmembrane region" description="Helical" evidence="9">
    <location>
        <begin position="320"/>
        <end position="340"/>
    </location>
</feature>
<dbReference type="InterPro" id="IPR005829">
    <property type="entry name" value="Sugar_transporter_CS"/>
</dbReference>
<evidence type="ECO:0000256" key="3">
    <source>
        <dbReference type="ARBA" id="ARBA00022475"/>
    </source>
</evidence>
<keyword evidence="6 9" id="KW-1133">Transmembrane helix</keyword>
<feature type="transmembrane region" description="Helical" evidence="9">
    <location>
        <begin position="352"/>
        <end position="378"/>
    </location>
</feature>
<feature type="domain" description="Major facilitator superfamily (MFS) profile" evidence="10">
    <location>
        <begin position="15"/>
        <end position="445"/>
    </location>
</feature>
<dbReference type="InterPro" id="IPR050549">
    <property type="entry name" value="MFS_Trehalose_Transporter"/>
</dbReference>
<feature type="transmembrane region" description="Helical" evidence="9">
    <location>
        <begin position="255"/>
        <end position="275"/>
    </location>
</feature>
<evidence type="ECO:0000256" key="8">
    <source>
        <dbReference type="ARBA" id="ARBA00023180"/>
    </source>
</evidence>
<feature type="transmembrane region" description="Helical" evidence="9">
    <location>
        <begin position="422"/>
        <end position="441"/>
    </location>
</feature>
<dbReference type="AlphaFoldDB" id="A0A9P0PAZ1"/>
<evidence type="ECO:0000256" key="1">
    <source>
        <dbReference type="ARBA" id="ARBA00004651"/>
    </source>
</evidence>
<dbReference type="GO" id="GO:0005886">
    <property type="term" value="C:plasma membrane"/>
    <property type="evidence" value="ECO:0007669"/>
    <property type="project" value="UniProtKB-SubCell"/>
</dbReference>
<dbReference type="InterPro" id="IPR036259">
    <property type="entry name" value="MFS_trans_sf"/>
</dbReference>
<proteinExistence type="predicted"/>
<feature type="transmembrane region" description="Helical" evidence="9">
    <location>
        <begin position="390"/>
        <end position="410"/>
    </location>
</feature>
<feature type="transmembrane region" description="Helical" evidence="9">
    <location>
        <begin position="287"/>
        <end position="313"/>
    </location>
</feature>
<sequence length="484" mass="53558">MAGRNEESIFKGTSTQLLAVAAGTLAAISDGMQYGWTAPVNPILLSPDSPVKTTLHEAEWLETLLMIGSCSTLLITIFLVDRIGRKKSLLLSSFVTLVSWIVIAVAPSVEYLLVIRFFAGSAGNTCFVAAPMYIAEIADQKIRGFLSSIIYWMMLLGILLIYGVAPFVPIWAHCIIGGGLVLLELIIFPFMPESPYYLLYINKPEEAERSLRWLRHKDANIEKEIEEIKCAVERQKKEQGRPQDLVMVPSNRKGITIMAILNLAQHYSGISVMLMNLHSILETAGSVYMSASTTGIVFSVLMLVAATTVSITIDKYGRKVLLLASSTLTGVCQLVLAIYFSCKAAGYNLDSISWIPVVSVMFYALFFKSGMGMVPIVLTAELFPTKMKALGMTIADGFYVIGAITSLVLYQQLSRNVGIQYPFYFFSAICFMTAGFSHWFIPETKGKTLEEIQFILKGNKHGTQDVKYVKEQSVLLKDKNCDLE</sequence>
<evidence type="ECO:0000313" key="12">
    <source>
        <dbReference type="Proteomes" id="UP001152888"/>
    </source>
</evidence>
<comment type="subcellular location">
    <subcellularLocation>
        <location evidence="1">Cell membrane</location>
        <topology evidence="1">Multi-pass membrane protein</topology>
    </subcellularLocation>
</comment>
<dbReference type="Pfam" id="PF00083">
    <property type="entry name" value="Sugar_tr"/>
    <property type="match status" value="1"/>
</dbReference>
<dbReference type="SUPFAM" id="SSF103473">
    <property type="entry name" value="MFS general substrate transporter"/>
    <property type="match status" value="1"/>
</dbReference>
<dbReference type="InterPro" id="IPR020846">
    <property type="entry name" value="MFS_dom"/>
</dbReference>
<keyword evidence="8" id="KW-0325">Glycoprotein</keyword>
<dbReference type="Proteomes" id="UP001152888">
    <property type="component" value="Unassembled WGS sequence"/>
</dbReference>
<dbReference type="InterPro" id="IPR003663">
    <property type="entry name" value="Sugar/inositol_transpt"/>
</dbReference>
<keyword evidence="3" id="KW-1003">Cell membrane</keyword>
<evidence type="ECO:0000256" key="2">
    <source>
        <dbReference type="ARBA" id="ARBA00022448"/>
    </source>
</evidence>
<dbReference type="OrthoDB" id="4142200at2759"/>
<keyword evidence="4" id="KW-0762">Sugar transport</keyword>
<dbReference type="FunFam" id="1.20.1250.20:FF:000218">
    <property type="entry name" value="facilitated trehalose transporter Tret1"/>
    <property type="match status" value="1"/>
</dbReference>
<dbReference type="EMBL" id="CAKOFQ010006829">
    <property type="protein sequence ID" value="CAH1974781.1"/>
    <property type="molecule type" value="Genomic_DNA"/>
</dbReference>
<evidence type="ECO:0000256" key="4">
    <source>
        <dbReference type="ARBA" id="ARBA00022597"/>
    </source>
</evidence>
<organism evidence="11 12">
    <name type="scientific">Acanthoscelides obtectus</name>
    <name type="common">Bean weevil</name>
    <name type="synonym">Bruchus obtectus</name>
    <dbReference type="NCBI Taxonomy" id="200917"/>
    <lineage>
        <taxon>Eukaryota</taxon>
        <taxon>Metazoa</taxon>
        <taxon>Ecdysozoa</taxon>
        <taxon>Arthropoda</taxon>
        <taxon>Hexapoda</taxon>
        <taxon>Insecta</taxon>
        <taxon>Pterygota</taxon>
        <taxon>Neoptera</taxon>
        <taxon>Endopterygota</taxon>
        <taxon>Coleoptera</taxon>
        <taxon>Polyphaga</taxon>
        <taxon>Cucujiformia</taxon>
        <taxon>Chrysomeloidea</taxon>
        <taxon>Chrysomelidae</taxon>
        <taxon>Bruchinae</taxon>
        <taxon>Bruchini</taxon>
        <taxon>Acanthoscelides</taxon>
    </lineage>
</organism>
<dbReference type="PANTHER" id="PTHR48021">
    <property type="match status" value="1"/>
</dbReference>
<keyword evidence="5 9" id="KW-0812">Transmembrane</keyword>
<dbReference type="GO" id="GO:0022857">
    <property type="term" value="F:transmembrane transporter activity"/>
    <property type="evidence" value="ECO:0007669"/>
    <property type="project" value="InterPro"/>
</dbReference>
<feature type="transmembrane region" description="Helical" evidence="9">
    <location>
        <begin position="145"/>
        <end position="164"/>
    </location>
</feature>
<dbReference type="PRINTS" id="PR00171">
    <property type="entry name" value="SUGRTRNSPORT"/>
</dbReference>